<protein>
    <submittedName>
        <fullName evidence="1">Uncharacterized protein</fullName>
    </submittedName>
</protein>
<name>A0A026WJ62_OOCBI</name>
<dbReference type="Proteomes" id="UP000053097">
    <property type="component" value="Unassembled WGS sequence"/>
</dbReference>
<reference evidence="1 2" key="1">
    <citation type="journal article" date="2014" name="Curr. Biol.">
        <title>The genome of the clonal raider ant Cerapachys biroi.</title>
        <authorList>
            <person name="Oxley P.R."/>
            <person name="Ji L."/>
            <person name="Fetter-Pruneda I."/>
            <person name="McKenzie S.K."/>
            <person name="Li C."/>
            <person name="Hu H."/>
            <person name="Zhang G."/>
            <person name="Kronauer D.J."/>
        </authorList>
    </citation>
    <scope>NUCLEOTIDE SEQUENCE [LARGE SCALE GENOMIC DNA]</scope>
</reference>
<keyword evidence="2" id="KW-1185">Reference proteome</keyword>
<gene>
    <name evidence="1" type="ORF">X777_05297</name>
</gene>
<dbReference type="AlphaFoldDB" id="A0A026WJ62"/>
<accession>A0A026WJ62</accession>
<evidence type="ECO:0000313" key="1">
    <source>
        <dbReference type="EMBL" id="EZA55119.1"/>
    </source>
</evidence>
<organism evidence="1 2">
    <name type="scientific">Ooceraea biroi</name>
    <name type="common">Clonal raider ant</name>
    <name type="synonym">Cerapachys biroi</name>
    <dbReference type="NCBI Taxonomy" id="2015173"/>
    <lineage>
        <taxon>Eukaryota</taxon>
        <taxon>Metazoa</taxon>
        <taxon>Ecdysozoa</taxon>
        <taxon>Arthropoda</taxon>
        <taxon>Hexapoda</taxon>
        <taxon>Insecta</taxon>
        <taxon>Pterygota</taxon>
        <taxon>Neoptera</taxon>
        <taxon>Endopterygota</taxon>
        <taxon>Hymenoptera</taxon>
        <taxon>Apocrita</taxon>
        <taxon>Aculeata</taxon>
        <taxon>Formicoidea</taxon>
        <taxon>Formicidae</taxon>
        <taxon>Dorylinae</taxon>
        <taxon>Ooceraea</taxon>
    </lineage>
</organism>
<sequence length="51" mass="5976">MNKGSDLTFMYVRLIRVQDVRRFYDIHESSAVRMLHADEDFLFSLATVALP</sequence>
<proteinExistence type="predicted"/>
<dbReference type="EMBL" id="KK107226">
    <property type="protein sequence ID" value="EZA55119.1"/>
    <property type="molecule type" value="Genomic_DNA"/>
</dbReference>
<evidence type="ECO:0000313" key="2">
    <source>
        <dbReference type="Proteomes" id="UP000053097"/>
    </source>
</evidence>